<evidence type="ECO:0000313" key="2">
    <source>
        <dbReference type="EMBL" id="EJD33334.1"/>
    </source>
</evidence>
<feature type="compositionally biased region" description="Polar residues" evidence="1">
    <location>
        <begin position="248"/>
        <end position="258"/>
    </location>
</feature>
<feature type="region of interest" description="Disordered" evidence="1">
    <location>
        <begin position="83"/>
        <end position="129"/>
    </location>
</feature>
<feature type="compositionally biased region" description="Basic and acidic residues" evidence="1">
    <location>
        <begin position="215"/>
        <end position="228"/>
    </location>
</feature>
<proteinExistence type="predicted"/>
<dbReference type="OrthoDB" id="10609708at2759"/>
<dbReference type="AlphaFoldDB" id="J0CSR9"/>
<feature type="region of interest" description="Disordered" evidence="1">
    <location>
        <begin position="186"/>
        <end position="276"/>
    </location>
</feature>
<feature type="region of interest" description="Disordered" evidence="1">
    <location>
        <begin position="1"/>
        <end position="53"/>
    </location>
</feature>
<dbReference type="EMBL" id="JH688292">
    <property type="protein sequence ID" value="EJD33334.1"/>
    <property type="molecule type" value="Genomic_DNA"/>
</dbReference>
<evidence type="ECO:0000256" key="1">
    <source>
        <dbReference type="SAM" id="MobiDB-lite"/>
    </source>
</evidence>
<dbReference type="Proteomes" id="UP000006514">
    <property type="component" value="Unassembled WGS sequence"/>
</dbReference>
<evidence type="ECO:0000313" key="3">
    <source>
        <dbReference type="Proteomes" id="UP000006514"/>
    </source>
</evidence>
<gene>
    <name evidence="2" type="ORF">AURDEDRAFT_177592</name>
</gene>
<organism evidence="2 3">
    <name type="scientific">Auricularia subglabra (strain TFB-10046 / SS5)</name>
    <name type="common">White-rot fungus</name>
    <name type="synonym">Auricularia delicata (strain TFB10046)</name>
    <dbReference type="NCBI Taxonomy" id="717982"/>
    <lineage>
        <taxon>Eukaryota</taxon>
        <taxon>Fungi</taxon>
        <taxon>Dikarya</taxon>
        <taxon>Basidiomycota</taxon>
        <taxon>Agaricomycotina</taxon>
        <taxon>Agaricomycetes</taxon>
        <taxon>Auriculariales</taxon>
        <taxon>Auriculariaceae</taxon>
        <taxon>Auricularia</taxon>
    </lineage>
</organism>
<dbReference type="KEGG" id="adl:AURDEDRAFT_177592"/>
<keyword evidence="3" id="KW-1185">Reference proteome</keyword>
<accession>J0CSR9</accession>
<feature type="compositionally biased region" description="Low complexity" evidence="1">
    <location>
        <begin position="187"/>
        <end position="207"/>
    </location>
</feature>
<sequence>MSSTSPGHVMLGQDAEDIQQATVKGARAPVQVAESPMRAKPQKRGRGSPASPAHTRALALLGSLTDTVRTGAVRGLRALTDTIERARDETSSSGSSVHDPPSPTDDIAATQTTPAGKRRRTTLTDARTRRTHANWRSGQWDYSSMMRGDVFHCIADGGPTTFSFPVLPTAPGGDTSTAMVLHDAAPRTETPAARPSSPMSAVSAPAAFSTPSARPDPDDAPRPADRARNPSPENRAVSAPQAVHISTAALQSPVQQLRASRPRLGSKEPRTLSNLD</sequence>
<protein>
    <submittedName>
        <fullName evidence="2">Uncharacterized protein</fullName>
    </submittedName>
</protein>
<reference evidence="3" key="1">
    <citation type="journal article" date="2012" name="Science">
        <title>The Paleozoic origin of enzymatic lignin decomposition reconstructed from 31 fungal genomes.</title>
        <authorList>
            <person name="Floudas D."/>
            <person name="Binder M."/>
            <person name="Riley R."/>
            <person name="Barry K."/>
            <person name="Blanchette R.A."/>
            <person name="Henrissat B."/>
            <person name="Martinez A.T."/>
            <person name="Otillar R."/>
            <person name="Spatafora J.W."/>
            <person name="Yadav J.S."/>
            <person name="Aerts A."/>
            <person name="Benoit I."/>
            <person name="Boyd A."/>
            <person name="Carlson A."/>
            <person name="Copeland A."/>
            <person name="Coutinho P.M."/>
            <person name="de Vries R.P."/>
            <person name="Ferreira P."/>
            <person name="Findley K."/>
            <person name="Foster B."/>
            <person name="Gaskell J."/>
            <person name="Glotzer D."/>
            <person name="Gorecki P."/>
            <person name="Heitman J."/>
            <person name="Hesse C."/>
            <person name="Hori C."/>
            <person name="Igarashi K."/>
            <person name="Jurgens J.A."/>
            <person name="Kallen N."/>
            <person name="Kersten P."/>
            <person name="Kohler A."/>
            <person name="Kuees U."/>
            <person name="Kumar T.K.A."/>
            <person name="Kuo A."/>
            <person name="LaButti K."/>
            <person name="Larrondo L.F."/>
            <person name="Lindquist E."/>
            <person name="Ling A."/>
            <person name="Lombard V."/>
            <person name="Lucas S."/>
            <person name="Lundell T."/>
            <person name="Martin R."/>
            <person name="McLaughlin D.J."/>
            <person name="Morgenstern I."/>
            <person name="Morin E."/>
            <person name="Murat C."/>
            <person name="Nagy L.G."/>
            <person name="Nolan M."/>
            <person name="Ohm R.A."/>
            <person name="Patyshakuliyeva A."/>
            <person name="Rokas A."/>
            <person name="Ruiz-Duenas F.J."/>
            <person name="Sabat G."/>
            <person name="Salamov A."/>
            <person name="Samejima M."/>
            <person name="Schmutz J."/>
            <person name="Slot J.C."/>
            <person name="St John F."/>
            <person name="Stenlid J."/>
            <person name="Sun H."/>
            <person name="Sun S."/>
            <person name="Syed K."/>
            <person name="Tsang A."/>
            <person name="Wiebenga A."/>
            <person name="Young D."/>
            <person name="Pisabarro A."/>
            <person name="Eastwood D.C."/>
            <person name="Martin F."/>
            <person name="Cullen D."/>
            <person name="Grigoriev I.V."/>
            <person name="Hibbett D.S."/>
        </authorList>
    </citation>
    <scope>NUCLEOTIDE SEQUENCE [LARGE SCALE GENOMIC DNA]</scope>
    <source>
        <strain evidence="3">TFB10046</strain>
    </source>
</reference>
<name>J0CSR9_AURST</name>
<dbReference type="InParanoid" id="J0CSR9"/>